<keyword evidence="10" id="KW-0998">Cell outer membrane</keyword>
<name>A0ABU1UXX5_9GAMM</name>
<dbReference type="InterPro" id="IPR050298">
    <property type="entry name" value="Gram-neg_bact_OMP"/>
</dbReference>
<evidence type="ECO:0000313" key="12">
    <source>
        <dbReference type="Proteomes" id="UP001253595"/>
    </source>
</evidence>
<dbReference type="Gene3D" id="2.40.160.10">
    <property type="entry name" value="Porin"/>
    <property type="match status" value="1"/>
</dbReference>
<evidence type="ECO:0000256" key="2">
    <source>
        <dbReference type="ARBA" id="ARBA00011233"/>
    </source>
</evidence>
<accession>A0ABU1UXX5</accession>
<comment type="subunit">
    <text evidence="2">Homotrimer.</text>
</comment>
<evidence type="ECO:0000256" key="1">
    <source>
        <dbReference type="ARBA" id="ARBA00004571"/>
    </source>
</evidence>
<keyword evidence="3" id="KW-0813">Transport</keyword>
<evidence type="ECO:0000256" key="4">
    <source>
        <dbReference type="ARBA" id="ARBA00022452"/>
    </source>
</evidence>
<evidence type="ECO:0000256" key="5">
    <source>
        <dbReference type="ARBA" id="ARBA00022692"/>
    </source>
</evidence>
<dbReference type="SUPFAM" id="SSF56935">
    <property type="entry name" value="Porins"/>
    <property type="match status" value="1"/>
</dbReference>
<dbReference type="CDD" id="cd00342">
    <property type="entry name" value="gram_neg_porins"/>
    <property type="match status" value="1"/>
</dbReference>
<sequence length="427" mass="45088">MSLARTRSVTGSQHTKNSFTRTALGAAVGVALSANALAGFPTLYGKLQLTAGQYDFEKIAFAPTAAGATTYRHIGATDVTTELDSFTVESIGSRLGVQGDFDAAAGVNVFYRVEYGVDADNGTNSNGRELVQRNIFGGLRGEWGALLAGKNDTPLRSLAGRNGTIVKNGYVPAVQRTDIDRFNEAPLADIGTYLVGENRVDNVIQYTSPILLGGLEINLAAVQGEETGVSQGATNQQDDNNFASGQSVSVGYGKTGWFIGAAYESNVVNSDTLRAIGEVTVGPVKLGAIYQTAKRHEDYDTLGGFGTFVNATPTTVGAQNGLNPLSEWDGASGTAYKEQDGYVLNGVWKIAGPWSAKFQYANSTSTPSNATYGEVDLDALALGLDYALNDATRLFSYYAEVETQGDAAISTKATTDNVLTVGLDFRF</sequence>
<comment type="subcellular location">
    <subcellularLocation>
        <location evidence="1">Cell outer membrane</location>
        <topology evidence="1">Multi-pass membrane protein</topology>
    </subcellularLocation>
</comment>
<evidence type="ECO:0000256" key="6">
    <source>
        <dbReference type="ARBA" id="ARBA00022729"/>
    </source>
</evidence>
<dbReference type="Proteomes" id="UP001253595">
    <property type="component" value="Unassembled WGS sequence"/>
</dbReference>
<dbReference type="InterPro" id="IPR023614">
    <property type="entry name" value="Porin_dom_sf"/>
</dbReference>
<organism evidence="11 12">
    <name type="scientific">Cellvibrio fibrivorans</name>
    <dbReference type="NCBI Taxonomy" id="126350"/>
    <lineage>
        <taxon>Bacteria</taxon>
        <taxon>Pseudomonadati</taxon>
        <taxon>Pseudomonadota</taxon>
        <taxon>Gammaproteobacteria</taxon>
        <taxon>Cellvibrionales</taxon>
        <taxon>Cellvibrionaceae</taxon>
        <taxon>Cellvibrio</taxon>
    </lineage>
</organism>
<evidence type="ECO:0000256" key="9">
    <source>
        <dbReference type="ARBA" id="ARBA00023136"/>
    </source>
</evidence>
<dbReference type="PANTHER" id="PTHR34501:SF9">
    <property type="entry name" value="MAJOR OUTER MEMBRANE PROTEIN P.IA"/>
    <property type="match status" value="1"/>
</dbReference>
<evidence type="ECO:0000256" key="8">
    <source>
        <dbReference type="ARBA" id="ARBA00023114"/>
    </source>
</evidence>
<proteinExistence type="predicted"/>
<keyword evidence="12" id="KW-1185">Reference proteome</keyword>
<keyword evidence="6" id="KW-0732">Signal</keyword>
<keyword evidence="7" id="KW-0406">Ion transport</keyword>
<keyword evidence="8" id="KW-0626">Porin</keyword>
<dbReference type="InterPro" id="IPR033900">
    <property type="entry name" value="Gram_neg_porin_domain"/>
</dbReference>
<dbReference type="PANTHER" id="PTHR34501">
    <property type="entry name" value="PROTEIN YDDL-RELATED"/>
    <property type="match status" value="1"/>
</dbReference>
<keyword evidence="4" id="KW-1134">Transmembrane beta strand</keyword>
<gene>
    <name evidence="11" type="ORF">J2X05_002071</name>
</gene>
<keyword evidence="9" id="KW-0472">Membrane</keyword>
<reference evidence="11 12" key="1">
    <citation type="submission" date="2023-07" db="EMBL/GenBank/DDBJ databases">
        <title>Sorghum-associated microbial communities from plants grown in Nebraska, USA.</title>
        <authorList>
            <person name="Schachtman D."/>
        </authorList>
    </citation>
    <scope>NUCLEOTIDE SEQUENCE [LARGE SCALE GENOMIC DNA]</scope>
    <source>
        <strain evidence="11 12">BE190</strain>
    </source>
</reference>
<comment type="caution">
    <text evidence="11">The sequence shown here is derived from an EMBL/GenBank/DDBJ whole genome shotgun (WGS) entry which is preliminary data.</text>
</comment>
<evidence type="ECO:0000256" key="10">
    <source>
        <dbReference type="ARBA" id="ARBA00023237"/>
    </source>
</evidence>
<dbReference type="EMBL" id="JAVDVX010000003">
    <property type="protein sequence ID" value="MDR7090049.1"/>
    <property type="molecule type" value="Genomic_DNA"/>
</dbReference>
<keyword evidence="5" id="KW-0812">Transmembrane</keyword>
<evidence type="ECO:0000313" key="11">
    <source>
        <dbReference type="EMBL" id="MDR7090049.1"/>
    </source>
</evidence>
<dbReference type="RefSeq" id="WP_310072064.1">
    <property type="nucleotide sequence ID" value="NZ_JAVDVX010000003.1"/>
</dbReference>
<evidence type="ECO:0000256" key="7">
    <source>
        <dbReference type="ARBA" id="ARBA00023065"/>
    </source>
</evidence>
<evidence type="ECO:0000256" key="3">
    <source>
        <dbReference type="ARBA" id="ARBA00022448"/>
    </source>
</evidence>
<protein>
    <submittedName>
        <fullName evidence="11">Porin</fullName>
    </submittedName>
</protein>